<evidence type="ECO:0000256" key="1">
    <source>
        <dbReference type="SAM" id="MobiDB-lite"/>
    </source>
</evidence>
<dbReference type="EMBL" id="CM017701">
    <property type="protein sequence ID" value="TYG84346.1"/>
    <property type="molecule type" value="Genomic_DNA"/>
</dbReference>
<protein>
    <submittedName>
        <fullName evidence="2">Uncharacterized protein</fullName>
    </submittedName>
</protein>
<gene>
    <name evidence="2" type="ORF">ES288_D01G242400v1</name>
</gene>
<dbReference type="Proteomes" id="UP000323506">
    <property type="component" value="Chromosome D01"/>
</dbReference>
<feature type="compositionally biased region" description="Basic residues" evidence="1">
    <location>
        <begin position="94"/>
        <end position="104"/>
    </location>
</feature>
<feature type="region of interest" description="Disordered" evidence="1">
    <location>
        <begin position="94"/>
        <end position="115"/>
    </location>
</feature>
<reference evidence="2 3" key="1">
    <citation type="submission" date="2019-06" db="EMBL/GenBank/DDBJ databases">
        <title>WGS assembly of Gossypium darwinii.</title>
        <authorList>
            <person name="Chen Z.J."/>
            <person name="Sreedasyam A."/>
            <person name="Ando A."/>
            <person name="Song Q."/>
            <person name="De L."/>
            <person name="Hulse-Kemp A."/>
            <person name="Ding M."/>
            <person name="Ye W."/>
            <person name="Kirkbride R."/>
            <person name="Jenkins J."/>
            <person name="Plott C."/>
            <person name="Lovell J."/>
            <person name="Lin Y.-M."/>
            <person name="Vaughn R."/>
            <person name="Liu B."/>
            <person name="Li W."/>
            <person name="Simpson S."/>
            <person name="Scheffler B."/>
            <person name="Saski C."/>
            <person name="Grover C."/>
            <person name="Hu G."/>
            <person name="Conover J."/>
            <person name="Carlson J."/>
            <person name="Shu S."/>
            <person name="Boston L."/>
            <person name="Williams M."/>
            <person name="Peterson D."/>
            <person name="Mcgee K."/>
            <person name="Jones D."/>
            <person name="Wendel J."/>
            <person name="Stelly D."/>
            <person name="Grimwood J."/>
            <person name="Schmutz J."/>
        </authorList>
    </citation>
    <scope>NUCLEOTIDE SEQUENCE [LARGE SCALE GENOMIC DNA]</scope>
    <source>
        <strain evidence="2">1808015.09</strain>
    </source>
</reference>
<dbReference type="AlphaFoldDB" id="A0A5D2DTB5"/>
<accession>A0A5D2DTB5</accession>
<name>A0A5D2DTB5_GOSDA</name>
<evidence type="ECO:0000313" key="2">
    <source>
        <dbReference type="EMBL" id="TYG84346.1"/>
    </source>
</evidence>
<sequence>MSHRNHYSMLNILFDKCMFLQRNKDEIVLDFNATNGTKIAQFKISRVHQTSVARTRLNGCHTQDMCPILPKLVLGFEEEAVAVVDQKKKVKAVRLKKERRRRRTSGGGEEMKKRN</sequence>
<keyword evidence="3" id="KW-1185">Reference proteome</keyword>
<organism evidence="2 3">
    <name type="scientific">Gossypium darwinii</name>
    <name type="common">Darwin's cotton</name>
    <name type="synonym">Gossypium barbadense var. darwinii</name>
    <dbReference type="NCBI Taxonomy" id="34276"/>
    <lineage>
        <taxon>Eukaryota</taxon>
        <taxon>Viridiplantae</taxon>
        <taxon>Streptophyta</taxon>
        <taxon>Embryophyta</taxon>
        <taxon>Tracheophyta</taxon>
        <taxon>Spermatophyta</taxon>
        <taxon>Magnoliopsida</taxon>
        <taxon>eudicotyledons</taxon>
        <taxon>Gunneridae</taxon>
        <taxon>Pentapetalae</taxon>
        <taxon>rosids</taxon>
        <taxon>malvids</taxon>
        <taxon>Malvales</taxon>
        <taxon>Malvaceae</taxon>
        <taxon>Malvoideae</taxon>
        <taxon>Gossypium</taxon>
    </lineage>
</organism>
<evidence type="ECO:0000313" key="3">
    <source>
        <dbReference type="Proteomes" id="UP000323506"/>
    </source>
</evidence>
<proteinExistence type="predicted"/>